<dbReference type="GO" id="GO:0015085">
    <property type="term" value="F:calcium ion transmembrane transporter activity"/>
    <property type="evidence" value="ECO:0007669"/>
    <property type="project" value="TreeGrafter"/>
</dbReference>
<evidence type="ECO:0000256" key="1">
    <source>
        <dbReference type="ARBA" id="ARBA00004141"/>
    </source>
</evidence>
<dbReference type="EMBL" id="CAJVPZ010002266">
    <property type="protein sequence ID" value="CAG8509287.1"/>
    <property type="molecule type" value="Genomic_DNA"/>
</dbReference>
<evidence type="ECO:0000313" key="7">
    <source>
        <dbReference type="EMBL" id="CAG8509287.1"/>
    </source>
</evidence>
<comment type="similarity">
    <text evidence="2 6">Belongs to the GDT1 family.</text>
</comment>
<evidence type="ECO:0000313" key="8">
    <source>
        <dbReference type="Proteomes" id="UP000789396"/>
    </source>
</evidence>
<evidence type="ECO:0000256" key="6">
    <source>
        <dbReference type="RuleBase" id="RU365102"/>
    </source>
</evidence>
<gene>
    <name evidence="7" type="ORF">RFULGI_LOCUS2818</name>
</gene>
<name>A0A9N9F4H9_9GLOM</name>
<accession>A0A9N9F4H9</accession>
<dbReference type="Pfam" id="PF01169">
    <property type="entry name" value="GDT1"/>
    <property type="match status" value="1"/>
</dbReference>
<sequence length="97" mass="10703">MSGEEAMQELEEVSVELKEKEEIELIETAEAGGTQDDTAQVTFVEGLVNLCQLLFSPVFVQTFILTFLAEWGDRSQIATIAMAAAKVYGSKDLSKKR</sequence>
<dbReference type="OrthoDB" id="442680at2759"/>
<dbReference type="GO" id="GO:0032472">
    <property type="term" value="P:Golgi calcium ion transport"/>
    <property type="evidence" value="ECO:0007669"/>
    <property type="project" value="TreeGrafter"/>
</dbReference>
<dbReference type="AlphaFoldDB" id="A0A9N9F4H9"/>
<evidence type="ECO:0000256" key="3">
    <source>
        <dbReference type="ARBA" id="ARBA00022692"/>
    </source>
</evidence>
<keyword evidence="3" id="KW-0812">Transmembrane</keyword>
<evidence type="ECO:0000256" key="5">
    <source>
        <dbReference type="ARBA" id="ARBA00023136"/>
    </source>
</evidence>
<keyword evidence="8" id="KW-1185">Reference proteome</keyword>
<dbReference type="PANTHER" id="PTHR12608">
    <property type="entry name" value="TRANSMEMBRANE PROTEIN HTP-1 RELATED"/>
    <property type="match status" value="1"/>
</dbReference>
<dbReference type="GO" id="GO:0005384">
    <property type="term" value="F:manganese ion transmembrane transporter activity"/>
    <property type="evidence" value="ECO:0007669"/>
    <property type="project" value="TreeGrafter"/>
</dbReference>
<reference evidence="7" key="1">
    <citation type="submission" date="2021-06" db="EMBL/GenBank/DDBJ databases">
        <authorList>
            <person name="Kallberg Y."/>
            <person name="Tangrot J."/>
            <person name="Rosling A."/>
        </authorList>
    </citation>
    <scope>NUCLEOTIDE SEQUENCE</scope>
    <source>
        <strain evidence="7">IN212</strain>
    </source>
</reference>
<proteinExistence type="inferred from homology"/>
<protein>
    <recommendedName>
        <fullName evidence="6">GDT1 family protein</fullName>
    </recommendedName>
</protein>
<keyword evidence="4" id="KW-1133">Transmembrane helix</keyword>
<evidence type="ECO:0000256" key="4">
    <source>
        <dbReference type="ARBA" id="ARBA00022989"/>
    </source>
</evidence>
<dbReference type="Proteomes" id="UP000789396">
    <property type="component" value="Unassembled WGS sequence"/>
</dbReference>
<dbReference type="PANTHER" id="PTHR12608:SF1">
    <property type="entry name" value="TRANSMEMBRANE PROTEIN 165"/>
    <property type="match status" value="1"/>
</dbReference>
<evidence type="ECO:0000256" key="2">
    <source>
        <dbReference type="ARBA" id="ARBA00009190"/>
    </source>
</evidence>
<organism evidence="7 8">
    <name type="scientific">Racocetra fulgida</name>
    <dbReference type="NCBI Taxonomy" id="60492"/>
    <lineage>
        <taxon>Eukaryota</taxon>
        <taxon>Fungi</taxon>
        <taxon>Fungi incertae sedis</taxon>
        <taxon>Mucoromycota</taxon>
        <taxon>Glomeromycotina</taxon>
        <taxon>Glomeromycetes</taxon>
        <taxon>Diversisporales</taxon>
        <taxon>Gigasporaceae</taxon>
        <taxon>Racocetra</taxon>
    </lineage>
</organism>
<comment type="caution">
    <text evidence="7">The sequence shown here is derived from an EMBL/GenBank/DDBJ whole genome shotgun (WGS) entry which is preliminary data.</text>
</comment>
<dbReference type="InterPro" id="IPR001727">
    <property type="entry name" value="GDT1-like"/>
</dbReference>
<dbReference type="GO" id="GO:0032468">
    <property type="term" value="P:Golgi calcium ion homeostasis"/>
    <property type="evidence" value="ECO:0007669"/>
    <property type="project" value="TreeGrafter"/>
</dbReference>
<comment type="subcellular location">
    <subcellularLocation>
        <location evidence="1 6">Membrane</location>
        <topology evidence="1 6">Multi-pass membrane protein</topology>
    </subcellularLocation>
</comment>
<keyword evidence="5" id="KW-0472">Membrane</keyword>
<dbReference type="GO" id="GO:0016020">
    <property type="term" value="C:membrane"/>
    <property type="evidence" value="ECO:0007669"/>
    <property type="project" value="UniProtKB-SubCell"/>
</dbReference>
<dbReference type="GO" id="GO:0005794">
    <property type="term" value="C:Golgi apparatus"/>
    <property type="evidence" value="ECO:0007669"/>
    <property type="project" value="TreeGrafter"/>
</dbReference>